<dbReference type="SUPFAM" id="SSF53098">
    <property type="entry name" value="Ribonuclease H-like"/>
    <property type="match status" value="1"/>
</dbReference>
<keyword evidence="6" id="KW-0229">DNA integration</keyword>
<evidence type="ECO:0000256" key="2">
    <source>
        <dbReference type="ARBA" id="ARBA00022723"/>
    </source>
</evidence>
<dbReference type="Gene3D" id="3.30.420.10">
    <property type="entry name" value="Ribonuclease H-like superfamily/Ribonuclease H"/>
    <property type="match status" value="1"/>
</dbReference>
<dbReference type="InterPro" id="IPR039537">
    <property type="entry name" value="Retrotran_Ty1/copia-like"/>
</dbReference>
<keyword evidence="8" id="KW-0548">Nucleotidyltransferase</keyword>
<keyword evidence="9" id="KW-0233">DNA recombination</keyword>
<keyword evidence="8" id="KW-0808">Transferase</keyword>
<proteinExistence type="predicted"/>
<evidence type="ECO:0000256" key="3">
    <source>
        <dbReference type="ARBA" id="ARBA00022759"/>
    </source>
</evidence>
<dbReference type="PANTHER" id="PTHR42648">
    <property type="entry name" value="TRANSPOSASE, PUTATIVE-RELATED"/>
    <property type="match status" value="1"/>
</dbReference>
<dbReference type="GO" id="GO:0015074">
    <property type="term" value="P:DNA integration"/>
    <property type="evidence" value="ECO:0007669"/>
    <property type="project" value="UniProtKB-KW"/>
</dbReference>
<evidence type="ECO:0000256" key="9">
    <source>
        <dbReference type="ARBA" id="ARBA00023172"/>
    </source>
</evidence>
<dbReference type="GO" id="GO:0003964">
    <property type="term" value="F:RNA-directed DNA polymerase activity"/>
    <property type="evidence" value="ECO:0007669"/>
    <property type="project" value="UniProtKB-KW"/>
</dbReference>
<dbReference type="InterPro" id="IPR012337">
    <property type="entry name" value="RNaseH-like_sf"/>
</dbReference>
<dbReference type="GO" id="GO:0004519">
    <property type="term" value="F:endonuclease activity"/>
    <property type="evidence" value="ECO:0007669"/>
    <property type="project" value="UniProtKB-KW"/>
</dbReference>
<dbReference type="Proteomes" id="UP000198211">
    <property type="component" value="Unassembled WGS sequence"/>
</dbReference>
<protein>
    <submittedName>
        <fullName evidence="10">Polyprotein</fullName>
    </submittedName>
</protein>
<sequence>MSCNFIPGVPNYSRKTLSKVLFFCQTCTEMKMRRISYRNKVSSRDNQPISTIHMDTNGPMRTLGVCGTAGSIRYFLSIIDDQTSWCWAFVLRKKTGVQIKVKELLLQLEREG</sequence>
<keyword evidence="7" id="KW-0695">RNA-directed DNA polymerase</keyword>
<evidence type="ECO:0000256" key="5">
    <source>
        <dbReference type="ARBA" id="ARBA00022842"/>
    </source>
</evidence>
<dbReference type="InterPro" id="IPR036397">
    <property type="entry name" value="RNaseH_sf"/>
</dbReference>
<dbReference type="AlphaFoldDB" id="A0A225WB56"/>
<dbReference type="PANTHER" id="PTHR42648:SF11">
    <property type="entry name" value="TRANSPOSON TY4-P GAG-POL POLYPROTEIN"/>
    <property type="match status" value="1"/>
</dbReference>
<dbReference type="GO" id="GO:0006310">
    <property type="term" value="P:DNA recombination"/>
    <property type="evidence" value="ECO:0007669"/>
    <property type="project" value="UniProtKB-KW"/>
</dbReference>
<evidence type="ECO:0000256" key="1">
    <source>
        <dbReference type="ARBA" id="ARBA00022722"/>
    </source>
</evidence>
<dbReference type="GO" id="GO:0016787">
    <property type="term" value="F:hydrolase activity"/>
    <property type="evidence" value="ECO:0007669"/>
    <property type="project" value="UniProtKB-KW"/>
</dbReference>
<organism evidence="10 11">
    <name type="scientific">Phytophthora megakarya</name>
    <dbReference type="NCBI Taxonomy" id="4795"/>
    <lineage>
        <taxon>Eukaryota</taxon>
        <taxon>Sar</taxon>
        <taxon>Stramenopiles</taxon>
        <taxon>Oomycota</taxon>
        <taxon>Peronosporomycetes</taxon>
        <taxon>Peronosporales</taxon>
        <taxon>Peronosporaceae</taxon>
        <taxon>Phytophthora</taxon>
    </lineage>
</organism>
<name>A0A225WB56_9STRA</name>
<comment type="caution">
    <text evidence="10">The sequence shown here is derived from an EMBL/GenBank/DDBJ whole genome shotgun (WGS) entry which is preliminary data.</text>
</comment>
<evidence type="ECO:0000256" key="4">
    <source>
        <dbReference type="ARBA" id="ARBA00022801"/>
    </source>
</evidence>
<accession>A0A225WB56</accession>
<keyword evidence="8" id="KW-0239">DNA-directed DNA polymerase</keyword>
<keyword evidence="2" id="KW-0479">Metal-binding</keyword>
<keyword evidence="11" id="KW-1185">Reference proteome</keyword>
<evidence type="ECO:0000256" key="6">
    <source>
        <dbReference type="ARBA" id="ARBA00022908"/>
    </source>
</evidence>
<evidence type="ECO:0000313" key="10">
    <source>
        <dbReference type="EMBL" id="OWZ14855.1"/>
    </source>
</evidence>
<keyword evidence="4" id="KW-0378">Hydrolase</keyword>
<keyword evidence="5" id="KW-0460">Magnesium</keyword>
<dbReference type="GO" id="GO:0003887">
    <property type="term" value="F:DNA-directed DNA polymerase activity"/>
    <property type="evidence" value="ECO:0007669"/>
    <property type="project" value="UniProtKB-KW"/>
</dbReference>
<dbReference type="OrthoDB" id="6772736at2759"/>
<gene>
    <name evidence="10" type="ORF">PHMEG_00011589</name>
</gene>
<keyword evidence="3" id="KW-0255">Endonuclease</keyword>
<dbReference type="EMBL" id="NBNE01001245">
    <property type="protein sequence ID" value="OWZ14855.1"/>
    <property type="molecule type" value="Genomic_DNA"/>
</dbReference>
<reference evidence="11" key="1">
    <citation type="submission" date="2017-03" db="EMBL/GenBank/DDBJ databases">
        <title>Phytopthora megakarya and P. palmivora, two closely related causual agents of cacao black pod achieved similar genome size and gene model numbers by different mechanisms.</title>
        <authorList>
            <person name="Ali S."/>
            <person name="Shao J."/>
            <person name="Larry D.J."/>
            <person name="Kronmiller B."/>
            <person name="Shen D."/>
            <person name="Strem M.D."/>
            <person name="Melnick R.L."/>
            <person name="Guiltinan M.J."/>
            <person name="Tyler B.M."/>
            <person name="Meinhardt L.W."/>
            <person name="Bailey B.A."/>
        </authorList>
    </citation>
    <scope>NUCLEOTIDE SEQUENCE [LARGE SCALE GENOMIC DNA]</scope>
    <source>
        <strain evidence="11">zdho120</strain>
    </source>
</reference>
<dbReference type="GO" id="GO:0046872">
    <property type="term" value="F:metal ion binding"/>
    <property type="evidence" value="ECO:0007669"/>
    <property type="project" value="UniProtKB-KW"/>
</dbReference>
<evidence type="ECO:0000313" key="11">
    <source>
        <dbReference type="Proteomes" id="UP000198211"/>
    </source>
</evidence>
<evidence type="ECO:0000256" key="7">
    <source>
        <dbReference type="ARBA" id="ARBA00022918"/>
    </source>
</evidence>
<keyword evidence="1" id="KW-0540">Nuclease</keyword>
<dbReference type="GO" id="GO:0003676">
    <property type="term" value="F:nucleic acid binding"/>
    <property type="evidence" value="ECO:0007669"/>
    <property type="project" value="InterPro"/>
</dbReference>
<evidence type="ECO:0000256" key="8">
    <source>
        <dbReference type="ARBA" id="ARBA00022932"/>
    </source>
</evidence>